<dbReference type="AlphaFoldDB" id="A0A0V0GYR0"/>
<organism evidence="1">
    <name type="scientific">Solanum chacoense</name>
    <name type="common">Chaco potato</name>
    <dbReference type="NCBI Taxonomy" id="4108"/>
    <lineage>
        <taxon>Eukaryota</taxon>
        <taxon>Viridiplantae</taxon>
        <taxon>Streptophyta</taxon>
        <taxon>Embryophyta</taxon>
        <taxon>Tracheophyta</taxon>
        <taxon>Spermatophyta</taxon>
        <taxon>Magnoliopsida</taxon>
        <taxon>eudicotyledons</taxon>
        <taxon>Gunneridae</taxon>
        <taxon>Pentapetalae</taxon>
        <taxon>asterids</taxon>
        <taxon>lamiids</taxon>
        <taxon>Solanales</taxon>
        <taxon>Solanaceae</taxon>
        <taxon>Solanoideae</taxon>
        <taxon>Solaneae</taxon>
        <taxon>Solanum</taxon>
    </lineage>
</organism>
<sequence>MCQSALAYAVITFFDNTDQRQTCFSLPFIYNCHITFKCQSHCGVWHCPSTNIVPHEVDRKES</sequence>
<evidence type="ECO:0000313" key="1">
    <source>
        <dbReference type="EMBL" id="JAP13069.1"/>
    </source>
</evidence>
<accession>A0A0V0GYR0</accession>
<proteinExistence type="predicted"/>
<protein>
    <submittedName>
        <fullName evidence="1">Putative ovule protein</fullName>
    </submittedName>
</protein>
<dbReference type="EMBL" id="GEDG01028601">
    <property type="protein sequence ID" value="JAP13069.1"/>
    <property type="molecule type" value="Transcribed_RNA"/>
</dbReference>
<reference evidence="1" key="1">
    <citation type="submission" date="2015-12" db="EMBL/GenBank/DDBJ databases">
        <title>Gene expression during late stages of embryo sac development: a critical building block for successful pollen-pistil interactions.</title>
        <authorList>
            <person name="Liu Y."/>
            <person name="Joly V."/>
            <person name="Sabar M."/>
            <person name="Matton D.P."/>
        </authorList>
    </citation>
    <scope>NUCLEOTIDE SEQUENCE</scope>
</reference>
<feature type="non-terminal residue" evidence="1">
    <location>
        <position position="62"/>
    </location>
</feature>
<name>A0A0V0GYR0_SOLCH</name>